<evidence type="ECO:0000256" key="4">
    <source>
        <dbReference type="ARBA" id="ARBA00022833"/>
    </source>
</evidence>
<dbReference type="InterPro" id="IPR002219">
    <property type="entry name" value="PKC_DAG/PE"/>
</dbReference>
<feature type="domain" description="ZZ-type" evidence="7">
    <location>
        <begin position="566"/>
        <end position="610"/>
    </location>
</feature>
<protein>
    <recommendedName>
        <fullName evidence="12">Phorbol-ester/DAG-type domain-containing protein</fullName>
    </recommendedName>
</protein>
<keyword evidence="2" id="KW-0677">Repeat</keyword>
<keyword evidence="11" id="KW-1185">Reference proteome</keyword>
<feature type="domain" description="Phorbol-ester/DAG-type" evidence="5">
    <location>
        <begin position="428"/>
        <end position="488"/>
    </location>
</feature>
<name>A0A218XTI3_PUNGR</name>
<feature type="domain" description="Zinc finger PHD-type" evidence="6">
    <location>
        <begin position="629"/>
        <end position="686"/>
    </location>
</feature>
<feature type="domain" description="Zinc finger PHD-type" evidence="6">
    <location>
        <begin position="268"/>
        <end position="339"/>
    </location>
</feature>
<feature type="domain" description="Phorbol-ester/DAG-type" evidence="5">
    <location>
        <begin position="502"/>
        <end position="546"/>
    </location>
</feature>
<evidence type="ECO:0000259" key="5">
    <source>
        <dbReference type="SMART" id="SM00109"/>
    </source>
</evidence>
<evidence type="ECO:0000313" key="10">
    <source>
        <dbReference type="Proteomes" id="UP000197138"/>
    </source>
</evidence>
<dbReference type="PANTHER" id="PTHR46288:SF27">
    <property type="entry name" value="CYSTEINE_HISTIDINE-RICH C1 DOMAIN FAMILY PROTEIN"/>
    <property type="match status" value="1"/>
</dbReference>
<organism evidence="8 10">
    <name type="scientific">Punica granatum</name>
    <name type="common">Pomegranate</name>
    <dbReference type="NCBI Taxonomy" id="22663"/>
    <lineage>
        <taxon>Eukaryota</taxon>
        <taxon>Viridiplantae</taxon>
        <taxon>Streptophyta</taxon>
        <taxon>Embryophyta</taxon>
        <taxon>Tracheophyta</taxon>
        <taxon>Spermatophyta</taxon>
        <taxon>Magnoliopsida</taxon>
        <taxon>eudicotyledons</taxon>
        <taxon>Gunneridae</taxon>
        <taxon>Pentapetalae</taxon>
        <taxon>rosids</taxon>
        <taxon>malvids</taxon>
        <taxon>Myrtales</taxon>
        <taxon>Lythraceae</taxon>
        <taxon>Punica</taxon>
    </lineage>
</organism>
<evidence type="ECO:0000256" key="1">
    <source>
        <dbReference type="ARBA" id="ARBA00022723"/>
    </source>
</evidence>
<evidence type="ECO:0000256" key="2">
    <source>
        <dbReference type="ARBA" id="ARBA00022737"/>
    </source>
</evidence>
<dbReference type="PANTHER" id="PTHR46288">
    <property type="entry name" value="PHORBOL-ESTER/DAG-TYPE DOMAIN-CONTAINING PROTEIN"/>
    <property type="match status" value="1"/>
</dbReference>
<keyword evidence="3" id="KW-0863">Zinc-finger</keyword>
<dbReference type="InterPro" id="IPR046349">
    <property type="entry name" value="C1-like_sf"/>
</dbReference>
<dbReference type="InterPro" id="IPR001965">
    <property type="entry name" value="Znf_PHD"/>
</dbReference>
<feature type="domain" description="Zinc finger PHD-type" evidence="6">
    <location>
        <begin position="151"/>
        <end position="211"/>
    </location>
</feature>
<evidence type="ECO:0008006" key="12">
    <source>
        <dbReference type="Google" id="ProtNLM"/>
    </source>
</evidence>
<reference evidence="8" key="2">
    <citation type="submission" date="2017-06" db="EMBL/GenBank/DDBJ databases">
        <title>The pomegranate genome and the genomics of punicalagin biosynthesis.</title>
        <authorList>
            <person name="Xu C."/>
        </authorList>
    </citation>
    <scope>NUCLEOTIDE SEQUENCE [LARGE SCALE GENOMIC DNA]</scope>
    <source>
        <tissue evidence="8">Fresh leaf</tissue>
    </source>
</reference>
<dbReference type="Proteomes" id="UP000197138">
    <property type="component" value="Unassembled WGS sequence"/>
</dbReference>
<feature type="domain" description="Zinc finger PHD-type" evidence="6">
    <location>
        <begin position="393"/>
        <end position="461"/>
    </location>
</feature>
<feature type="domain" description="Zinc finger PHD-type" evidence="6">
    <location>
        <begin position="28"/>
        <end position="89"/>
    </location>
</feature>
<reference evidence="9 11" key="3">
    <citation type="submission" date="2017-11" db="EMBL/GenBank/DDBJ databases">
        <title>De-novo sequencing of pomegranate (Punica granatum L.) genome.</title>
        <authorList>
            <person name="Akparov Z."/>
            <person name="Amiraslanov A."/>
            <person name="Hajiyeva S."/>
            <person name="Abbasov M."/>
            <person name="Kaur K."/>
            <person name="Hamwieh A."/>
            <person name="Solovyev V."/>
            <person name="Salamov A."/>
            <person name="Braich B."/>
            <person name="Kosarev P."/>
            <person name="Mahmoud A."/>
            <person name="Hajiyev E."/>
            <person name="Babayeva S."/>
            <person name="Izzatullayeva V."/>
            <person name="Mammadov A."/>
            <person name="Mammadov A."/>
            <person name="Sharifova S."/>
            <person name="Ojaghi J."/>
            <person name="Eynullazada K."/>
            <person name="Bayramov B."/>
            <person name="Abdulazimova A."/>
            <person name="Shahmuradov I."/>
        </authorList>
    </citation>
    <scope>NUCLEOTIDE SEQUENCE [LARGE SCALE GENOMIC DNA]</scope>
    <source>
        <strain evidence="9">AG2017</strain>
        <strain evidence="11">cv. AG2017</strain>
        <tissue evidence="9">Leaf</tissue>
    </source>
</reference>
<evidence type="ECO:0000259" key="6">
    <source>
        <dbReference type="SMART" id="SM00249"/>
    </source>
</evidence>
<dbReference type="InterPro" id="IPR000433">
    <property type="entry name" value="Znf_ZZ"/>
</dbReference>
<dbReference type="SMART" id="SM00291">
    <property type="entry name" value="ZnF_ZZ"/>
    <property type="match status" value="4"/>
</dbReference>
<dbReference type="InterPro" id="IPR004146">
    <property type="entry name" value="DC1"/>
</dbReference>
<feature type="domain" description="Phorbol-ester/DAG-type" evidence="5">
    <location>
        <begin position="69"/>
        <end position="116"/>
    </location>
</feature>
<gene>
    <name evidence="8" type="ORF">CDL15_Pgr003759</name>
    <name evidence="9" type="ORF">CRG98_038037</name>
</gene>
<accession>A0A218XTI3</accession>
<dbReference type="OrthoDB" id="1596030at2759"/>
<feature type="domain" description="Phorbol-ester/DAG-type" evidence="5">
    <location>
        <begin position="615"/>
        <end position="664"/>
    </location>
</feature>
<feature type="domain" description="ZZ-type" evidence="7">
    <location>
        <begin position="79"/>
        <end position="120"/>
    </location>
</feature>
<evidence type="ECO:0000313" key="11">
    <source>
        <dbReference type="Proteomes" id="UP000233551"/>
    </source>
</evidence>
<dbReference type="GO" id="GO:0008270">
    <property type="term" value="F:zinc ion binding"/>
    <property type="evidence" value="ECO:0007669"/>
    <property type="project" value="UniProtKB-KW"/>
</dbReference>
<evidence type="ECO:0000313" key="9">
    <source>
        <dbReference type="EMBL" id="PKI41526.1"/>
    </source>
</evidence>
<keyword evidence="1" id="KW-0479">Metal-binding</keyword>
<comment type="caution">
    <text evidence="8">The sequence shown here is derived from an EMBL/GenBank/DDBJ whole genome shotgun (WGS) entry which is preliminary data.</text>
</comment>
<dbReference type="Proteomes" id="UP000233551">
    <property type="component" value="Unassembled WGS sequence"/>
</dbReference>
<dbReference type="AlphaFoldDB" id="A0A218XTI3"/>
<dbReference type="SMART" id="SM00249">
    <property type="entry name" value="PHD"/>
    <property type="match status" value="7"/>
</dbReference>
<dbReference type="STRING" id="22663.A0A218XTI3"/>
<evidence type="ECO:0000313" key="8">
    <source>
        <dbReference type="EMBL" id="OWM88347.1"/>
    </source>
</evidence>
<evidence type="ECO:0000256" key="3">
    <source>
        <dbReference type="ARBA" id="ARBA00022771"/>
    </source>
</evidence>
<keyword evidence="4" id="KW-0862">Zinc</keyword>
<evidence type="ECO:0000259" key="7">
    <source>
        <dbReference type="SMART" id="SM00291"/>
    </source>
</evidence>
<sequence length="1101" mass="127039">MEKKESVDHFSHQHPLDPCHLEEEEKVMCAACEKRCRDQSYGCSECRFFLHEECAELPRELKHPMHSPHHLKLSDTANYLGAIYCDACMKRSRGFTFRCEECDFDLDIDCAQKAESEVKKKSIYHFSHKHVLSLEEDGIVPKEKDVVQEVWCKACEKRCSNPAYVCAPCEYFLHKSCAELSLELIHPLHSMHPLKLQITAYDGPVYCDSCYNKVLGFIYHCEQCNFDLDIECAQMRFSAAEKQINGFKHFKHSHTLVASEKNEDDKVLCVACWERCSGDTLGCEACEFFLHKSCAELPEVMNNPVHKVHPLKMQSAFSNICDNCDVKIRGFTYRCDQCDFDLDTKCAQQLDSNPNLSKIHERKKRDAVEKEMEHFAHTLHKLKRSLKQDEKRRCMACEKLCSGVVYGCDECVFFLHELCARLPRRFTHYFHKHVLELLSNRLEAPDQQKMDEPKMTCNACDKRCRGFTYSCLHCNFNMDVECTRMAQRKRRANYIEHFCHGHPLKILKEEKSELCSACKGQLSGDTYGCNKCRMWLHKSCVDALQENIDHFFHRHEGQKLLYLNTRVRNVKCKACRQECLGFTFHCEGCDFNLDTDCALMPSRMKNGHEFLGHGHPLKLVDKGGDTDIRCSVCEKRCHGSTYECDLCDFYIHKACGELPETITHDFHPKHYLKLITKDRFKCKACLKESSGFTYNCLLCPFFSFHVGCTGLKPIIEYGDHEHPLAFFESVYEQEKLVCNACKSEIPSSMEKQRDNVVRCVQCNNYNLHLLCSPLPCTIVSPKKHKHPLTLEDTFVEEDSDESYCDACEKERDPRECVYKCKQCPYVAAFDCMKSEVIELLQGKENHVKLRSLCGGIAGEVITDGIEATDTKRADGVKAEVPIENVVGLDDMLDSFIGDEVMNLTGRAEFLEKAMAELWDQIMSDIVPNVSSYTNEALEKLRTRLETSVLKAEFSMIFFEKEETEKVEEFWTFKSLVPTLKQLLQRHADVISRSEQSSESKSLILTMLCGAIRSMLELDGQIEGVSEALLFNWWNHFRLAECVGFEIQFLMDHLKRITLAYFALKAKEEDLAYFARKAEEQEVWEQKLEDLAVKIGESEHNL</sequence>
<feature type="domain" description="Zinc finger PHD-type" evidence="6">
    <location>
        <begin position="514"/>
        <end position="576"/>
    </location>
</feature>
<feature type="domain" description="ZZ-type" evidence="7">
    <location>
        <begin position="315"/>
        <end position="356"/>
    </location>
</feature>
<dbReference type="EMBL" id="PGOL01003346">
    <property type="protein sequence ID" value="PKI41526.1"/>
    <property type="molecule type" value="Genomic_DNA"/>
</dbReference>
<dbReference type="SMART" id="SM00109">
    <property type="entry name" value="C1"/>
    <property type="match status" value="7"/>
</dbReference>
<feature type="domain" description="Phorbol-ester/DAG-type" evidence="5">
    <location>
        <begin position="254"/>
        <end position="300"/>
    </location>
</feature>
<proteinExistence type="predicted"/>
<feature type="domain" description="Phorbol-ester/DAG-type" evidence="5">
    <location>
        <begin position="306"/>
        <end position="354"/>
    </location>
</feature>
<dbReference type="SUPFAM" id="SSF57889">
    <property type="entry name" value="Cysteine-rich domain"/>
    <property type="match status" value="8"/>
</dbReference>
<feature type="domain" description="Phorbol-ester/DAG-type" evidence="5">
    <location>
        <begin position="12"/>
        <end position="60"/>
    </location>
</feature>
<feature type="domain" description="Zinc finger PHD-type" evidence="6">
    <location>
        <begin position="737"/>
        <end position="808"/>
    </location>
</feature>
<dbReference type="GeneID" id="116202699"/>
<reference evidence="10" key="1">
    <citation type="journal article" date="2017" name="Plant J.">
        <title>The pomegranate (Punica granatum L.) genome and the genomics of punicalagin biosynthesis.</title>
        <authorList>
            <person name="Qin G."/>
            <person name="Xu C."/>
            <person name="Ming R."/>
            <person name="Tang H."/>
            <person name="Guyot R."/>
            <person name="Kramer E.M."/>
            <person name="Hu Y."/>
            <person name="Yi X."/>
            <person name="Qi Y."/>
            <person name="Xu X."/>
            <person name="Gao Z."/>
            <person name="Pan H."/>
            <person name="Jian J."/>
            <person name="Tian Y."/>
            <person name="Yue Z."/>
            <person name="Xu Y."/>
        </authorList>
    </citation>
    <scope>NUCLEOTIDE SEQUENCE [LARGE SCALE GENOMIC DNA]</scope>
    <source>
        <strain evidence="10">cv. Dabenzi</strain>
    </source>
</reference>
<feature type="domain" description="ZZ-type" evidence="7">
    <location>
        <begin position="201"/>
        <end position="243"/>
    </location>
</feature>
<dbReference type="EMBL" id="MTKT01000797">
    <property type="protein sequence ID" value="OWM88347.1"/>
    <property type="molecule type" value="Genomic_DNA"/>
</dbReference>
<dbReference type="Pfam" id="PF03107">
    <property type="entry name" value="C1_2"/>
    <property type="match status" value="10"/>
</dbReference>